<accession>A0ABU8LYY4</accession>
<name>A0ABU8LYY4_9PSEU</name>
<evidence type="ECO:0000313" key="2">
    <source>
        <dbReference type="Proteomes" id="UP001369736"/>
    </source>
</evidence>
<sequence>MCGACGSGRVRAPWEDTLGPPDPGAARRRAAALTRWLAPRRWRVAAWAGGYTLAGPLGPLPPAGCVDEIVARVRPGTVAEIGPTLADAVVHVSVAAFVHREPLVLAGPEPGPARRVLVHGDVPVDVRPAAAHRWSVTRRGASVPFGA</sequence>
<comment type="caution">
    <text evidence="1">The sequence shown here is derived from an EMBL/GenBank/DDBJ whole genome shotgun (WGS) entry which is preliminary data.</text>
</comment>
<reference evidence="1 2" key="1">
    <citation type="submission" date="2024-03" db="EMBL/GenBank/DDBJ databases">
        <title>Actinomycetospora sp. OC33-EN07, a novel actinomycete isolated from wild orchid (Aerides multiflora).</title>
        <authorList>
            <person name="Suriyachadkun C."/>
        </authorList>
    </citation>
    <scope>NUCLEOTIDE SEQUENCE [LARGE SCALE GENOMIC DNA]</scope>
    <source>
        <strain evidence="1 2">OC33-EN07</strain>
    </source>
</reference>
<dbReference type="RefSeq" id="WP_337698803.1">
    <property type="nucleotide sequence ID" value="NZ_JBBEGM010000001.1"/>
</dbReference>
<gene>
    <name evidence="1" type="ORF">WCD58_01220</name>
</gene>
<organism evidence="1 2">
    <name type="scientific">Actinomycetospora flava</name>
    <dbReference type="NCBI Taxonomy" id="3129232"/>
    <lineage>
        <taxon>Bacteria</taxon>
        <taxon>Bacillati</taxon>
        <taxon>Actinomycetota</taxon>
        <taxon>Actinomycetes</taxon>
        <taxon>Pseudonocardiales</taxon>
        <taxon>Pseudonocardiaceae</taxon>
        <taxon>Actinomycetospora</taxon>
    </lineage>
</organism>
<keyword evidence="2" id="KW-1185">Reference proteome</keyword>
<dbReference type="EMBL" id="JBBEGM010000001">
    <property type="protein sequence ID" value="MEJ2859753.1"/>
    <property type="molecule type" value="Genomic_DNA"/>
</dbReference>
<protein>
    <submittedName>
        <fullName evidence="1">Uncharacterized protein</fullName>
    </submittedName>
</protein>
<proteinExistence type="predicted"/>
<dbReference type="Proteomes" id="UP001369736">
    <property type="component" value="Unassembled WGS sequence"/>
</dbReference>
<evidence type="ECO:0000313" key="1">
    <source>
        <dbReference type="EMBL" id="MEJ2859753.1"/>
    </source>
</evidence>